<accession>A0ABP6LC92</accession>
<evidence type="ECO:0008006" key="3">
    <source>
        <dbReference type="Google" id="ProtNLM"/>
    </source>
</evidence>
<organism evidence="1 2">
    <name type="scientific">Streptomyces glomeratus</name>
    <dbReference type="NCBI Taxonomy" id="284452"/>
    <lineage>
        <taxon>Bacteria</taxon>
        <taxon>Bacillati</taxon>
        <taxon>Actinomycetota</taxon>
        <taxon>Actinomycetes</taxon>
        <taxon>Kitasatosporales</taxon>
        <taxon>Streptomycetaceae</taxon>
        <taxon>Streptomyces</taxon>
    </lineage>
</organism>
<dbReference type="Proteomes" id="UP001501532">
    <property type="component" value="Unassembled WGS sequence"/>
</dbReference>
<keyword evidence="2" id="KW-1185">Reference proteome</keyword>
<proteinExistence type="predicted"/>
<comment type="caution">
    <text evidence="1">The sequence shown here is derived from an EMBL/GenBank/DDBJ whole genome shotgun (WGS) entry which is preliminary data.</text>
</comment>
<sequence>MNAPTRPALKATQPTLAEVREWPATCSVRRAALAIGCSPTHLAALIRRGESPVKTIPLGTSRRQLVITADLVRLLSGERTEAA</sequence>
<reference evidence="2" key="1">
    <citation type="journal article" date="2019" name="Int. J. Syst. Evol. Microbiol.">
        <title>The Global Catalogue of Microorganisms (GCM) 10K type strain sequencing project: providing services to taxonomists for standard genome sequencing and annotation.</title>
        <authorList>
            <consortium name="The Broad Institute Genomics Platform"/>
            <consortium name="The Broad Institute Genome Sequencing Center for Infectious Disease"/>
            <person name="Wu L."/>
            <person name="Ma J."/>
        </authorList>
    </citation>
    <scope>NUCLEOTIDE SEQUENCE [LARGE SCALE GENOMIC DNA]</scope>
    <source>
        <strain evidence="2">JCM 9091</strain>
    </source>
</reference>
<evidence type="ECO:0000313" key="2">
    <source>
        <dbReference type="Proteomes" id="UP001501532"/>
    </source>
</evidence>
<protein>
    <recommendedName>
        <fullName evidence="3">DNA-binding protein</fullName>
    </recommendedName>
</protein>
<dbReference type="EMBL" id="BAAAUF010000013">
    <property type="protein sequence ID" value="GAA3037112.1"/>
    <property type="molecule type" value="Genomic_DNA"/>
</dbReference>
<name>A0ABP6LC92_9ACTN</name>
<gene>
    <name evidence="1" type="ORF">GCM10010448_19420</name>
</gene>
<evidence type="ECO:0000313" key="1">
    <source>
        <dbReference type="EMBL" id="GAA3037112.1"/>
    </source>
</evidence>